<dbReference type="PANTHER" id="PTHR30221">
    <property type="entry name" value="SMALL-CONDUCTANCE MECHANOSENSITIVE CHANNEL"/>
    <property type="match status" value="1"/>
</dbReference>
<proteinExistence type="inferred from homology"/>
<gene>
    <name evidence="11" type="ORF">VB620_05430</name>
</gene>
<evidence type="ECO:0000259" key="10">
    <source>
        <dbReference type="Pfam" id="PF21082"/>
    </source>
</evidence>
<evidence type="ECO:0000313" key="11">
    <source>
        <dbReference type="EMBL" id="MEA5580780.1"/>
    </source>
</evidence>
<evidence type="ECO:0000256" key="1">
    <source>
        <dbReference type="ARBA" id="ARBA00004651"/>
    </source>
</evidence>
<feature type="coiled-coil region" evidence="7">
    <location>
        <begin position="142"/>
        <end position="176"/>
    </location>
</feature>
<evidence type="ECO:0000256" key="5">
    <source>
        <dbReference type="ARBA" id="ARBA00022989"/>
    </source>
</evidence>
<dbReference type="PANTHER" id="PTHR30221:SF1">
    <property type="entry name" value="SMALL-CONDUCTANCE MECHANOSENSITIVE CHANNEL"/>
    <property type="match status" value="1"/>
</dbReference>
<feature type="transmembrane region" description="Helical" evidence="8">
    <location>
        <begin position="464"/>
        <end position="485"/>
    </location>
</feature>
<dbReference type="Pfam" id="PF00924">
    <property type="entry name" value="MS_channel_2nd"/>
    <property type="match status" value="1"/>
</dbReference>
<evidence type="ECO:0000256" key="6">
    <source>
        <dbReference type="ARBA" id="ARBA00023136"/>
    </source>
</evidence>
<evidence type="ECO:0000256" key="3">
    <source>
        <dbReference type="ARBA" id="ARBA00022475"/>
    </source>
</evidence>
<sequence>MMYCRVRAIVLVGIVCTVTVCGTLGRSLTVKAEETGIEKVEPVTSGNATTAITTEDPEIPVDELRLLVQPLSLEELQNETAAWLLLLKEQVKKISHAEIAIKRQHQTIQKQQEATNALEKAKQAFTAAKEYKSRSYPDSPEFHKATIKVEQAQDNLKKAQLAVRKAAATKTELQNDIALSSALSNARDIDQLYQAKKILVQAKGFRRKITTDSIAYESATRKIDTLEESINTFEDAQAALKDAVSESPAFTEANQNLALAHKSLIKAQEVITGIDTNQVDPTDNFSQNLNEVSMVLQRTKISSPSGTTIAGPIKVVNDRESLNQKGKNLEIAVQQLEENTATELKLKNQLVIAVISLQADRTAIIDRLRIILNELESKGGDPEPYQQYIKAASKFSVDLKDTKDLGVRLVSWFKSGEGGWRWSANLSQFLGIVITSVIISQILSSILQRLLFYCDGISALLRQFIIMAVRRGGVIVGIMLALTALEVSIGPILALLGGASFVLAFALQSNLSNFASGLMLMLYKPFDVGDEVKINDIWGNVDSITLANTKIIGFNNQAFTIPNNVVWGGTIETLSHGKIRQIKIWLRIGFDEDLARVEQLLIEIIKSHPKVLRDLQPFTNVWQVEDYYISVAANGWTTKTEFWEVHEDLIRMIREQFKKEGIRVGANPMQDIIVKQVFVESNGSESKKIIPS</sequence>
<keyword evidence="5 8" id="KW-1133">Transmembrane helix</keyword>
<dbReference type="Gene3D" id="3.30.70.100">
    <property type="match status" value="1"/>
</dbReference>
<keyword evidence="7" id="KW-0175">Coiled coil</keyword>
<accession>A0ABU5UB71</accession>
<keyword evidence="12" id="KW-1185">Reference proteome</keyword>
<dbReference type="Gene3D" id="1.10.287.1260">
    <property type="match status" value="1"/>
</dbReference>
<dbReference type="InterPro" id="IPR011014">
    <property type="entry name" value="MscS_channel_TM-2"/>
</dbReference>
<evidence type="ECO:0000313" key="12">
    <source>
        <dbReference type="Proteomes" id="UP001302120"/>
    </source>
</evidence>
<keyword evidence="3" id="KW-1003">Cell membrane</keyword>
<dbReference type="InterPro" id="IPR010920">
    <property type="entry name" value="LSM_dom_sf"/>
</dbReference>
<comment type="similarity">
    <text evidence="2">Belongs to the MscS (TC 1.A.23) family.</text>
</comment>
<dbReference type="InterPro" id="IPR006685">
    <property type="entry name" value="MscS_channel_2nd"/>
</dbReference>
<dbReference type="InterPro" id="IPR049278">
    <property type="entry name" value="MS_channel_C"/>
</dbReference>
<feature type="domain" description="Mechanosensitive ion channel MscS" evidence="9">
    <location>
        <begin position="511"/>
        <end position="572"/>
    </location>
</feature>
<dbReference type="SUPFAM" id="SSF82861">
    <property type="entry name" value="Mechanosensitive channel protein MscS (YggB), transmembrane region"/>
    <property type="match status" value="1"/>
</dbReference>
<dbReference type="SUPFAM" id="SSF82689">
    <property type="entry name" value="Mechanosensitive channel protein MscS (YggB), C-terminal domain"/>
    <property type="match status" value="1"/>
</dbReference>
<dbReference type="Proteomes" id="UP001302120">
    <property type="component" value="Unassembled WGS sequence"/>
</dbReference>
<comment type="caution">
    <text evidence="11">The sequence shown here is derived from an EMBL/GenBank/DDBJ whole genome shotgun (WGS) entry which is preliminary data.</text>
</comment>
<name>A0ABU5UB71_9CYAN</name>
<evidence type="ECO:0000256" key="7">
    <source>
        <dbReference type="SAM" id="Coils"/>
    </source>
</evidence>
<keyword evidence="6 8" id="KW-0472">Membrane</keyword>
<evidence type="ECO:0000256" key="8">
    <source>
        <dbReference type="SAM" id="Phobius"/>
    </source>
</evidence>
<dbReference type="InterPro" id="IPR045275">
    <property type="entry name" value="MscS_archaea/bacteria_type"/>
</dbReference>
<dbReference type="Pfam" id="PF21082">
    <property type="entry name" value="MS_channel_3rd"/>
    <property type="match status" value="1"/>
</dbReference>
<organism evidence="11 12">
    <name type="scientific">Nodularia harveyana UHCC-0300</name>
    <dbReference type="NCBI Taxonomy" id="2974287"/>
    <lineage>
        <taxon>Bacteria</taxon>
        <taxon>Bacillati</taxon>
        <taxon>Cyanobacteriota</taxon>
        <taxon>Cyanophyceae</taxon>
        <taxon>Nostocales</taxon>
        <taxon>Nodulariaceae</taxon>
        <taxon>Nodularia</taxon>
    </lineage>
</organism>
<feature type="domain" description="Mechanosensitive ion channel MscS C-terminal" evidence="10">
    <location>
        <begin position="588"/>
        <end position="663"/>
    </location>
</feature>
<reference evidence="11 12" key="1">
    <citation type="submission" date="2023-12" db="EMBL/GenBank/DDBJ databases">
        <title>Baltic Sea Cyanobacteria.</title>
        <authorList>
            <person name="Delbaje E."/>
            <person name="Fewer D.P."/>
            <person name="Shishido T.K."/>
        </authorList>
    </citation>
    <scope>NUCLEOTIDE SEQUENCE [LARGE SCALE GENOMIC DNA]</scope>
    <source>
        <strain evidence="11 12">UHCC-0300</strain>
    </source>
</reference>
<evidence type="ECO:0000259" key="9">
    <source>
        <dbReference type="Pfam" id="PF00924"/>
    </source>
</evidence>
<dbReference type="SUPFAM" id="SSF50182">
    <property type="entry name" value="Sm-like ribonucleoproteins"/>
    <property type="match status" value="1"/>
</dbReference>
<comment type="subcellular location">
    <subcellularLocation>
        <location evidence="1">Cell membrane</location>
        <topology evidence="1">Multi-pass membrane protein</topology>
    </subcellularLocation>
</comment>
<dbReference type="Gene3D" id="2.30.30.60">
    <property type="match status" value="1"/>
</dbReference>
<dbReference type="InterPro" id="IPR023408">
    <property type="entry name" value="MscS_beta-dom_sf"/>
</dbReference>
<evidence type="ECO:0000256" key="2">
    <source>
        <dbReference type="ARBA" id="ARBA00008017"/>
    </source>
</evidence>
<feature type="coiled-coil region" evidence="7">
    <location>
        <begin position="216"/>
        <end position="246"/>
    </location>
</feature>
<evidence type="ECO:0000256" key="4">
    <source>
        <dbReference type="ARBA" id="ARBA00022692"/>
    </source>
</evidence>
<dbReference type="RefSeq" id="WP_323195121.1">
    <property type="nucleotide sequence ID" value="NZ_JAYGHG010000005.1"/>
</dbReference>
<dbReference type="InterPro" id="IPR011066">
    <property type="entry name" value="MscS_channel_C_sf"/>
</dbReference>
<protein>
    <submittedName>
        <fullName evidence="11">Mechanosensitive ion channel domain-containing protein</fullName>
    </submittedName>
</protein>
<dbReference type="EMBL" id="JAYGHG010000005">
    <property type="protein sequence ID" value="MEA5580780.1"/>
    <property type="molecule type" value="Genomic_DNA"/>
</dbReference>
<keyword evidence="4 8" id="KW-0812">Transmembrane</keyword>
<feature type="transmembrane region" description="Helical" evidence="8">
    <location>
        <begin position="429"/>
        <end position="452"/>
    </location>
</feature>